<dbReference type="EC" id="2.1.1.-" evidence="6"/>
<keyword evidence="5 6" id="KW-0949">S-adenosyl-L-methionine</keyword>
<evidence type="ECO:0000313" key="7">
    <source>
        <dbReference type="EMBL" id="BBX32736.1"/>
    </source>
</evidence>
<dbReference type="NCBIfam" id="TIGR00027">
    <property type="entry name" value="mthyl_TIGR00027"/>
    <property type="match status" value="1"/>
</dbReference>
<evidence type="ECO:0000256" key="1">
    <source>
        <dbReference type="ARBA" id="ARBA00003907"/>
    </source>
</evidence>
<comment type="similarity">
    <text evidence="2 6">Belongs to the UPF0677 family.</text>
</comment>
<comment type="function">
    <text evidence="1 6">Exhibits S-adenosyl-L-methionine-dependent methyltransferase activity.</text>
</comment>
<dbReference type="InterPro" id="IPR029063">
    <property type="entry name" value="SAM-dependent_MTases_sf"/>
</dbReference>
<evidence type="ECO:0000256" key="2">
    <source>
        <dbReference type="ARBA" id="ARBA00008138"/>
    </source>
</evidence>
<keyword evidence="3 6" id="KW-0489">Methyltransferase</keyword>
<evidence type="ECO:0000256" key="4">
    <source>
        <dbReference type="ARBA" id="ARBA00022679"/>
    </source>
</evidence>
<protein>
    <recommendedName>
        <fullName evidence="6">S-adenosyl-L-methionine-dependent methyltransferase</fullName>
        <ecNumber evidence="6">2.1.1.-</ecNumber>
    </recommendedName>
</protein>
<evidence type="ECO:0000256" key="5">
    <source>
        <dbReference type="ARBA" id="ARBA00022691"/>
    </source>
</evidence>
<organism evidence="7 8">
    <name type="scientific">Mycolicibacterium mageritense</name>
    <name type="common">Mycobacterium mageritense</name>
    <dbReference type="NCBI Taxonomy" id="53462"/>
    <lineage>
        <taxon>Bacteria</taxon>
        <taxon>Bacillati</taxon>
        <taxon>Actinomycetota</taxon>
        <taxon>Actinomycetes</taxon>
        <taxon>Mycobacteriales</taxon>
        <taxon>Mycobacteriaceae</taxon>
        <taxon>Mycolicibacterium</taxon>
    </lineage>
</organism>
<proteinExistence type="inferred from homology"/>
<dbReference type="Pfam" id="PF04072">
    <property type="entry name" value="LCM"/>
    <property type="match status" value="1"/>
</dbReference>
<evidence type="ECO:0000256" key="6">
    <source>
        <dbReference type="RuleBase" id="RU362030"/>
    </source>
</evidence>
<keyword evidence="4" id="KW-0808">Transferase</keyword>
<dbReference type="SUPFAM" id="SSF53335">
    <property type="entry name" value="S-adenosyl-L-methionine-dependent methyltransferases"/>
    <property type="match status" value="1"/>
</dbReference>
<keyword evidence="8" id="KW-1185">Reference proteome</keyword>
<evidence type="ECO:0000313" key="8">
    <source>
        <dbReference type="Proteomes" id="UP000465622"/>
    </source>
</evidence>
<reference evidence="7 8" key="1">
    <citation type="journal article" date="2019" name="Emerg. Microbes Infect.">
        <title>Comprehensive subspecies identification of 175 nontuberculous mycobacteria species based on 7547 genomic profiles.</title>
        <authorList>
            <person name="Matsumoto Y."/>
            <person name="Kinjo T."/>
            <person name="Motooka D."/>
            <person name="Nabeya D."/>
            <person name="Jung N."/>
            <person name="Uechi K."/>
            <person name="Horii T."/>
            <person name="Iida T."/>
            <person name="Fujita J."/>
            <person name="Nakamura S."/>
        </authorList>
    </citation>
    <scope>NUCLEOTIDE SEQUENCE [LARGE SCALE GENOMIC DNA]</scope>
    <source>
        <strain evidence="7 8">JCM 12375</strain>
    </source>
</reference>
<evidence type="ECO:0000256" key="3">
    <source>
        <dbReference type="ARBA" id="ARBA00022603"/>
    </source>
</evidence>
<dbReference type="EMBL" id="AP022567">
    <property type="protein sequence ID" value="BBX32736.1"/>
    <property type="molecule type" value="Genomic_DNA"/>
</dbReference>
<gene>
    <name evidence="7" type="ORF">MMAGJ_20180</name>
</gene>
<dbReference type="InterPro" id="IPR007213">
    <property type="entry name" value="Ppm1/Ppm2/Tcmp"/>
</dbReference>
<dbReference type="Gene3D" id="3.40.50.150">
    <property type="entry name" value="Vaccinia Virus protein VP39"/>
    <property type="match status" value="1"/>
</dbReference>
<dbReference type="InterPro" id="IPR011610">
    <property type="entry name" value="SAM_mthyl_Trfase_ML2640-like"/>
</dbReference>
<name>A0ABM7HQB7_MYCME</name>
<dbReference type="PANTHER" id="PTHR43619:SF2">
    <property type="entry name" value="S-ADENOSYL-L-METHIONINE-DEPENDENT METHYLTRANSFERASES SUPERFAMILY PROTEIN"/>
    <property type="match status" value="1"/>
</dbReference>
<accession>A0ABM7HQB7</accession>
<dbReference type="Proteomes" id="UP000465622">
    <property type="component" value="Chromosome"/>
</dbReference>
<dbReference type="PANTHER" id="PTHR43619">
    <property type="entry name" value="S-ADENOSYL-L-METHIONINE-DEPENDENT METHYLTRANSFERASE YKTD-RELATED"/>
    <property type="match status" value="1"/>
</dbReference>
<sequence>MTYGKDTCGEERHRMLVSASSYAPARIADRLFDTFLSDAAASGVRQAVFLASDLDPRPYQLPWPADMTVYVVDTPEILAVKTSALTGVTPSAAVRPVAAELGEDWPTALVDAGFDPDRPAVWSVEGALPFLPLPDQRQLVSAITALSTVGSRLISEVHSEVWVNPFDDADILDSHIRWRESATPAMIMHWHWRIAGGRYVTAHLSSERPTGEYEVLETVLDPGADPGSRRRCDVHRHAGTDLLRGRRRFGHRQRQGR</sequence>